<evidence type="ECO:0000256" key="8">
    <source>
        <dbReference type="ARBA" id="ARBA00022840"/>
    </source>
</evidence>
<keyword evidence="7 13" id="KW-0418">Kinase</keyword>
<dbReference type="GO" id="GO:0006696">
    <property type="term" value="P:ergosterol biosynthetic process"/>
    <property type="evidence" value="ECO:0007669"/>
    <property type="project" value="EnsemblFungi"/>
</dbReference>
<feature type="domain" description="GHMP kinase N-terminal" evidence="14">
    <location>
        <begin position="145"/>
        <end position="211"/>
    </location>
</feature>
<dbReference type="GO" id="GO:0005777">
    <property type="term" value="C:peroxisome"/>
    <property type="evidence" value="ECO:0007669"/>
    <property type="project" value="TreeGrafter"/>
</dbReference>
<comment type="catalytic activity">
    <reaction evidence="12">
        <text>(R)-5-phosphomevalonate + ATP = (R)-5-diphosphomevalonate + ADP</text>
        <dbReference type="Rhea" id="RHEA:16341"/>
        <dbReference type="ChEBI" id="CHEBI:30616"/>
        <dbReference type="ChEBI" id="CHEBI:57557"/>
        <dbReference type="ChEBI" id="CHEBI:58146"/>
        <dbReference type="ChEBI" id="CHEBI:456216"/>
        <dbReference type="EC" id="2.7.4.2"/>
    </reaction>
    <physiologicalReaction direction="left-to-right" evidence="12">
        <dbReference type="Rhea" id="RHEA:16342"/>
    </physiologicalReaction>
</comment>
<dbReference type="InterPro" id="IPR014721">
    <property type="entry name" value="Ribsml_uS5_D2-typ_fold_subgr"/>
</dbReference>
<evidence type="ECO:0000313" key="15">
    <source>
        <dbReference type="EMBL" id="ODQ59198.1"/>
    </source>
</evidence>
<keyword evidence="6" id="KW-0547">Nucleotide-binding</keyword>
<keyword evidence="11 13" id="KW-0753">Steroid metabolism</keyword>
<dbReference type="PIRSF" id="PIRSF017288">
    <property type="entry name" value="PMK_GHMP_euk"/>
    <property type="match status" value="1"/>
</dbReference>
<evidence type="ECO:0000256" key="13">
    <source>
        <dbReference type="PIRNR" id="PIRNR017288"/>
    </source>
</evidence>
<evidence type="ECO:0000256" key="9">
    <source>
        <dbReference type="ARBA" id="ARBA00022955"/>
    </source>
</evidence>
<dbReference type="InterPro" id="IPR016005">
    <property type="entry name" value="Erg8"/>
</dbReference>
<keyword evidence="4 13" id="KW-0444">Lipid biosynthesis</keyword>
<dbReference type="UniPathway" id="UPA00057">
    <property type="reaction ID" value="UER00099"/>
</dbReference>
<dbReference type="InterPro" id="IPR006204">
    <property type="entry name" value="GHMP_kinase_N_dom"/>
</dbReference>
<evidence type="ECO:0000256" key="6">
    <source>
        <dbReference type="ARBA" id="ARBA00022741"/>
    </source>
</evidence>
<evidence type="ECO:0000256" key="7">
    <source>
        <dbReference type="ARBA" id="ARBA00022777"/>
    </source>
</evidence>
<evidence type="ECO:0000256" key="4">
    <source>
        <dbReference type="ARBA" id="ARBA00022516"/>
    </source>
</evidence>
<evidence type="ECO:0000256" key="2">
    <source>
        <dbReference type="ARBA" id="ARBA00006495"/>
    </source>
</evidence>
<evidence type="ECO:0000256" key="12">
    <source>
        <dbReference type="ARBA" id="ARBA00029326"/>
    </source>
</evidence>
<evidence type="ECO:0000256" key="11">
    <source>
        <dbReference type="ARBA" id="ARBA00023221"/>
    </source>
</evidence>
<reference evidence="15 16" key="1">
    <citation type="journal article" date="2016" name="Proc. Natl. Acad. Sci. U.S.A.">
        <title>Comparative genomics of biotechnologically important yeasts.</title>
        <authorList>
            <person name="Riley R."/>
            <person name="Haridas S."/>
            <person name="Wolfe K.H."/>
            <person name="Lopes M.R."/>
            <person name="Hittinger C.T."/>
            <person name="Goeker M."/>
            <person name="Salamov A.A."/>
            <person name="Wisecaver J.H."/>
            <person name="Long T.M."/>
            <person name="Calvey C.H."/>
            <person name="Aerts A.L."/>
            <person name="Barry K.W."/>
            <person name="Choi C."/>
            <person name="Clum A."/>
            <person name="Coughlan A.Y."/>
            <person name="Deshpande S."/>
            <person name="Douglass A.P."/>
            <person name="Hanson S.J."/>
            <person name="Klenk H.-P."/>
            <person name="LaButti K.M."/>
            <person name="Lapidus A."/>
            <person name="Lindquist E.A."/>
            <person name="Lipzen A.M."/>
            <person name="Meier-Kolthoff J.P."/>
            <person name="Ohm R.A."/>
            <person name="Otillar R.P."/>
            <person name="Pangilinan J.L."/>
            <person name="Peng Y."/>
            <person name="Rokas A."/>
            <person name="Rosa C.A."/>
            <person name="Scheuner C."/>
            <person name="Sibirny A.A."/>
            <person name="Slot J.C."/>
            <person name="Stielow J.B."/>
            <person name="Sun H."/>
            <person name="Kurtzman C.P."/>
            <person name="Blackwell M."/>
            <person name="Grigoriev I.V."/>
            <person name="Jeffries T.W."/>
        </authorList>
    </citation>
    <scope>NUCLEOTIDE SEQUENCE [LARGE SCALE GENOMIC DNA]</scope>
    <source>
        <strain evidence="16">ATCC 58044 / CBS 1984 / NCYC 433 / NRRL Y-366-8</strain>
    </source>
</reference>
<dbReference type="GO" id="GO:0010142">
    <property type="term" value="P:farnesyl diphosphate biosynthetic process, mevalonate pathway"/>
    <property type="evidence" value="ECO:0007669"/>
    <property type="project" value="EnsemblFungi"/>
</dbReference>
<keyword evidence="16" id="KW-1185">Reference proteome</keyword>
<comment type="pathway">
    <text evidence="1 13">Isoprenoid biosynthesis; isopentenyl diphosphate biosynthesis via mevalonate pathway; isopentenyl diphosphate from (R)-mevalonate: step 2/3.</text>
</comment>
<organism evidence="15 16">
    <name type="scientific">Wickerhamomyces anomalus (strain ATCC 58044 / CBS 1984 / NCYC 433 / NRRL Y-366-8)</name>
    <name type="common">Yeast</name>
    <name type="synonym">Hansenula anomala</name>
    <dbReference type="NCBI Taxonomy" id="683960"/>
    <lineage>
        <taxon>Eukaryota</taxon>
        <taxon>Fungi</taxon>
        <taxon>Dikarya</taxon>
        <taxon>Ascomycota</taxon>
        <taxon>Saccharomycotina</taxon>
        <taxon>Saccharomycetes</taxon>
        <taxon>Phaffomycetales</taxon>
        <taxon>Wickerhamomycetaceae</taxon>
        <taxon>Wickerhamomyces</taxon>
    </lineage>
</organism>
<dbReference type="Gene3D" id="3.30.230.10">
    <property type="match status" value="1"/>
</dbReference>
<dbReference type="EMBL" id="KV454211">
    <property type="protein sequence ID" value="ODQ59198.1"/>
    <property type="molecule type" value="Genomic_DNA"/>
</dbReference>
<dbReference type="InterPro" id="IPR020568">
    <property type="entry name" value="Ribosomal_Su5_D2-typ_SF"/>
</dbReference>
<evidence type="ECO:0000256" key="10">
    <source>
        <dbReference type="ARBA" id="ARBA00023098"/>
    </source>
</evidence>
<dbReference type="AlphaFoldDB" id="A0A1E3P1J4"/>
<evidence type="ECO:0000313" key="16">
    <source>
        <dbReference type="Proteomes" id="UP000094112"/>
    </source>
</evidence>
<dbReference type="OrthoDB" id="10262935at2759"/>
<sequence>MALGSEGLRAYSAPGKALVAGGYLVLDRAYDSYVVALSSRMHAVVKKDDGGAGEEETVVSVKSPQFLDGEWVYLFKDGVCTEQNGKVNPFAQSTVSTVLAYINPNQHSKIQITVFSDSGYHSQENTTTRSSGSRQYSYHSQKITDVPKTGLGSSAGLVTVLTTALYSCYSPDLDLKSKQQLQIIHNLAQIAHCQAQGKVGSGFDIAAATFGSIVYKRFDPSLINNLKPANEITPLEDHKQLVKLVNETKWGIRNDKVALPNGIRLIMGDIKGGSNTPKLVSKVLKWRSEDPESSKIYNELDKSNMKYVESLDKINKLCDTNPYEYEKLLDFVKTHNSIQVMESDEEKLQFFKQIIKATSIVRSNFRKITIKSGAEIEPEPQTRLLDECNKINGVISGVVPGAGGYDAISLLVEERSVDNLIQSTKNNELFQNVTWMDLHEEADGIQKEQLGDYIELL</sequence>
<dbReference type="NCBIfam" id="TIGR01219">
    <property type="entry name" value="Pmev_kin_ERG8"/>
    <property type="match status" value="1"/>
</dbReference>
<gene>
    <name evidence="15" type="ORF">WICANDRAFT_32038</name>
</gene>
<evidence type="ECO:0000259" key="14">
    <source>
        <dbReference type="Pfam" id="PF00288"/>
    </source>
</evidence>
<dbReference type="Proteomes" id="UP000094112">
    <property type="component" value="Unassembled WGS sequence"/>
</dbReference>
<dbReference type="GeneID" id="30199159"/>
<keyword evidence="5 13" id="KW-0808">Transferase</keyword>
<keyword evidence="8" id="KW-0067">ATP-binding</keyword>
<accession>A0A1E3P1J4</accession>
<dbReference type="GO" id="GO:0019287">
    <property type="term" value="P:isopentenyl diphosphate biosynthetic process, mevalonate pathway"/>
    <property type="evidence" value="ECO:0007669"/>
    <property type="project" value="UniProtKB-UniRule"/>
</dbReference>
<dbReference type="EC" id="2.7.4.2" evidence="3 13"/>
<dbReference type="GO" id="GO:0005524">
    <property type="term" value="F:ATP binding"/>
    <property type="evidence" value="ECO:0007669"/>
    <property type="project" value="UniProtKB-UniRule"/>
</dbReference>
<proteinExistence type="inferred from homology"/>
<keyword evidence="9 13" id="KW-0752">Steroid biosynthesis</keyword>
<dbReference type="GO" id="GO:0004631">
    <property type="term" value="F:phosphomevalonate kinase activity"/>
    <property type="evidence" value="ECO:0007669"/>
    <property type="project" value="UniProtKB-UniRule"/>
</dbReference>
<name>A0A1E3P1J4_WICAA</name>
<dbReference type="PANTHER" id="PTHR31814">
    <property type="match status" value="1"/>
</dbReference>
<dbReference type="PANTHER" id="PTHR31814:SF2">
    <property type="entry name" value="PHOSPHOMEVALONATE KINASE"/>
    <property type="match status" value="1"/>
</dbReference>
<dbReference type="SUPFAM" id="SSF54211">
    <property type="entry name" value="Ribosomal protein S5 domain 2-like"/>
    <property type="match status" value="1"/>
</dbReference>
<dbReference type="GO" id="GO:0031388">
    <property type="term" value="P:organic acid phosphorylation"/>
    <property type="evidence" value="ECO:0007669"/>
    <property type="project" value="EnsemblFungi"/>
</dbReference>
<evidence type="ECO:0000256" key="1">
    <source>
        <dbReference type="ARBA" id="ARBA00005017"/>
    </source>
</evidence>
<dbReference type="RefSeq" id="XP_019038405.1">
    <property type="nucleotide sequence ID" value="XM_019181913.1"/>
</dbReference>
<evidence type="ECO:0000256" key="5">
    <source>
        <dbReference type="ARBA" id="ARBA00022679"/>
    </source>
</evidence>
<dbReference type="STRING" id="683960.A0A1E3P1J4"/>
<keyword evidence="10 13" id="KW-0443">Lipid metabolism</keyword>
<comment type="similarity">
    <text evidence="2 13">Belongs to the GHMP kinase family. Mevalonate kinase subfamily.</text>
</comment>
<protein>
    <recommendedName>
        <fullName evidence="3 13">Phosphomevalonate kinase</fullName>
        <ecNumber evidence="3 13">2.7.4.2</ecNumber>
    </recommendedName>
</protein>
<evidence type="ECO:0000256" key="3">
    <source>
        <dbReference type="ARBA" id="ARBA00012958"/>
    </source>
</evidence>
<dbReference type="InterPro" id="IPR035102">
    <property type="entry name" value="Phosphomevalonate_kinase"/>
</dbReference>
<dbReference type="Pfam" id="PF00288">
    <property type="entry name" value="GHMP_kinases_N"/>
    <property type="match status" value="1"/>
</dbReference>